<evidence type="ECO:0000313" key="3">
    <source>
        <dbReference type="Proteomes" id="UP000177306"/>
    </source>
</evidence>
<evidence type="ECO:0000259" key="1">
    <source>
        <dbReference type="Pfam" id="PF01243"/>
    </source>
</evidence>
<comment type="caution">
    <text evidence="2">The sequence shown here is derived from an EMBL/GenBank/DDBJ whole genome shotgun (WGS) entry which is preliminary data.</text>
</comment>
<protein>
    <recommendedName>
        <fullName evidence="1">Pyridoxamine 5'-phosphate oxidase N-terminal domain-containing protein</fullName>
    </recommendedName>
</protein>
<gene>
    <name evidence="2" type="ORF">A3A38_03685</name>
</gene>
<organism evidence="2 3">
    <name type="scientific">Candidatus Kaiserbacteria bacterium RIFCSPLOWO2_01_FULL_53_17</name>
    <dbReference type="NCBI Taxonomy" id="1798511"/>
    <lineage>
        <taxon>Bacteria</taxon>
        <taxon>Candidatus Kaiseribacteriota</taxon>
    </lineage>
</organism>
<reference evidence="2 3" key="1">
    <citation type="journal article" date="2016" name="Nat. Commun.">
        <title>Thousands of microbial genomes shed light on interconnected biogeochemical processes in an aquifer system.</title>
        <authorList>
            <person name="Anantharaman K."/>
            <person name="Brown C.T."/>
            <person name="Hug L.A."/>
            <person name="Sharon I."/>
            <person name="Castelle C.J."/>
            <person name="Probst A.J."/>
            <person name="Thomas B.C."/>
            <person name="Singh A."/>
            <person name="Wilkins M.J."/>
            <person name="Karaoz U."/>
            <person name="Brodie E.L."/>
            <person name="Williams K.H."/>
            <person name="Hubbard S.S."/>
            <person name="Banfield J.F."/>
        </authorList>
    </citation>
    <scope>NUCLEOTIDE SEQUENCE [LARGE SCALE GENOMIC DNA]</scope>
</reference>
<dbReference type="Pfam" id="PF01243">
    <property type="entry name" value="PNPOx_N"/>
    <property type="match status" value="1"/>
</dbReference>
<dbReference type="InterPro" id="IPR011576">
    <property type="entry name" value="Pyridox_Oxase_N"/>
</dbReference>
<sequence length="157" mass="17999">MVESNLERAQRIIAEIKYITLATVAEDGRPWNAPVFTAYDEKYNFFWGSHVGSQHSTNIRSKPDVFLVIYDSTVPGGAGEGVYIQATAVELEDMKEIKRAYKLLEVRHVVPYWKFEQVHDGALIRLYKAVPKKVWVNSEGRIDGHYIDTREEVKLLA</sequence>
<dbReference type="Proteomes" id="UP000177306">
    <property type="component" value="Unassembled WGS sequence"/>
</dbReference>
<evidence type="ECO:0000313" key="2">
    <source>
        <dbReference type="EMBL" id="OGG72735.1"/>
    </source>
</evidence>
<dbReference type="SUPFAM" id="SSF50475">
    <property type="entry name" value="FMN-binding split barrel"/>
    <property type="match status" value="1"/>
</dbReference>
<dbReference type="InterPro" id="IPR012349">
    <property type="entry name" value="Split_barrel_FMN-bd"/>
</dbReference>
<accession>A0A1F6EGF9</accession>
<dbReference type="AlphaFoldDB" id="A0A1F6EGF9"/>
<dbReference type="EMBL" id="MFLY01000034">
    <property type="protein sequence ID" value="OGG72735.1"/>
    <property type="molecule type" value="Genomic_DNA"/>
</dbReference>
<dbReference type="Gene3D" id="2.30.110.10">
    <property type="entry name" value="Electron Transport, Fmn-binding Protein, Chain A"/>
    <property type="match status" value="1"/>
</dbReference>
<proteinExistence type="predicted"/>
<name>A0A1F6EGF9_9BACT</name>
<feature type="domain" description="Pyridoxamine 5'-phosphate oxidase N-terminal" evidence="1">
    <location>
        <begin position="7"/>
        <end position="119"/>
    </location>
</feature>